<dbReference type="InterPro" id="IPR000073">
    <property type="entry name" value="AB_hydrolase_1"/>
</dbReference>
<evidence type="ECO:0000313" key="6">
    <source>
        <dbReference type="EMBL" id="KND91113.1"/>
    </source>
</evidence>
<dbReference type="Pfam" id="PF08386">
    <property type="entry name" value="Abhydrolase_4"/>
    <property type="match status" value="1"/>
</dbReference>
<dbReference type="InterPro" id="IPR051601">
    <property type="entry name" value="Serine_prot/Carboxylest_S33"/>
</dbReference>
<dbReference type="InterPro" id="IPR029058">
    <property type="entry name" value="AB_hydrolase_fold"/>
</dbReference>
<dbReference type="Proteomes" id="UP000036947">
    <property type="component" value="Unassembled WGS sequence"/>
</dbReference>
<evidence type="ECO:0000256" key="1">
    <source>
        <dbReference type="ARBA" id="ARBA00010088"/>
    </source>
</evidence>
<accession>A0A0L0NAG7</accession>
<reference evidence="6 7" key="1">
    <citation type="journal article" date="2015" name="BMC Genomics">
        <title>The genome of the truffle-parasite Tolypocladium ophioglossoides and the evolution of antifungal peptaibiotics.</title>
        <authorList>
            <person name="Quandt C.A."/>
            <person name="Bushley K.E."/>
            <person name="Spatafora J.W."/>
        </authorList>
    </citation>
    <scope>NUCLEOTIDE SEQUENCE [LARGE SCALE GENOMIC DNA]</scope>
    <source>
        <strain evidence="6 7">CBS 100239</strain>
    </source>
</reference>
<dbReference type="Gene3D" id="3.40.50.1820">
    <property type="entry name" value="alpha/beta hydrolase"/>
    <property type="match status" value="1"/>
</dbReference>
<evidence type="ECO:0000259" key="4">
    <source>
        <dbReference type="Pfam" id="PF00561"/>
    </source>
</evidence>
<dbReference type="PANTHER" id="PTHR43248">
    <property type="entry name" value="2-SUCCINYL-6-HYDROXY-2,4-CYCLOHEXADIENE-1-CARBOXYLATE SYNTHASE"/>
    <property type="match status" value="1"/>
</dbReference>
<dbReference type="SUPFAM" id="SSF53474">
    <property type="entry name" value="alpha/beta-Hydrolases"/>
    <property type="match status" value="1"/>
</dbReference>
<dbReference type="InterPro" id="IPR013595">
    <property type="entry name" value="Pept_S33_TAP-like_C"/>
</dbReference>
<feature type="domain" description="Peptidase S33 tripeptidyl aminopeptidase-like C-terminal" evidence="5">
    <location>
        <begin position="578"/>
        <end position="665"/>
    </location>
</feature>
<protein>
    <submittedName>
        <fullName evidence="6">Carboxylesterase A</fullName>
    </submittedName>
</protein>
<dbReference type="Pfam" id="PF00561">
    <property type="entry name" value="Abhydrolase_1"/>
    <property type="match status" value="1"/>
</dbReference>
<feature type="region of interest" description="Disordered" evidence="3">
    <location>
        <begin position="191"/>
        <end position="212"/>
    </location>
</feature>
<evidence type="ECO:0000313" key="7">
    <source>
        <dbReference type="Proteomes" id="UP000036947"/>
    </source>
</evidence>
<organism evidence="6 7">
    <name type="scientific">Tolypocladium ophioglossoides (strain CBS 100239)</name>
    <name type="common">Snaketongue truffleclub</name>
    <name type="synonym">Elaphocordyceps ophioglossoides</name>
    <dbReference type="NCBI Taxonomy" id="1163406"/>
    <lineage>
        <taxon>Eukaryota</taxon>
        <taxon>Fungi</taxon>
        <taxon>Dikarya</taxon>
        <taxon>Ascomycota</taxon>
        <taxon>Pezizomycotina</taxon>
        <taxon>Sordariomycetes</taxon>
        <taxon>Hypocreomycetidae</taxon>
        <taxon>Hypocreales</taxon>
        <taxon>Ophiocordycipitaceae</taxon>
        <taxon>Tolypocladium</taxon>
    </lineage>
</organism>
<name>A0A0L0NAG7_TOLOC</name>
<evidence type="ECO:0000256" key="3">
    <source>
        <dbReference type="SAM" id="MobiDB-lite"/>
    </source>
</evidence>
<comment type="similarity">
    <text evidence="1">Belongs to the peptidase S33 family.</text>
</comment>
<evidence type="ECO:0000259" key="5">
    <source>
        <dbReference type="Pfam" id="PF08386"/>
    </source>
</evidence>
<evidence type="ECO:0000256" key="2">
    <source>
        <dbReference type="ARBA" id="ARBA00022801"/>
    </source>
</evidence>
<feature type="domain" description="AB hydrolase-1" evidence="4">
    <location>
        <begin position="217"/>
        <end position="379"/>
    </location>
</feature>
<keyword evidence="2" id="KW-0378">Hydrolase</keyword>
<dbReference type="AlphaFoldDB" id="A0A0L0NAG7"/>
<proteinExistence type="inferred from homology"/>
<keyword evidence="7" id="KW-1185">Reference proteome</keyword>
<feature type="compositionally biased region" description="Pro residues" evidence="3">
    <location>
        <begin position="14"/>
        <end position="23"/>
    </location>
</feature>
<feature type="compositionally biased region" description="Basic and acidic residues" evidence="3">
    <location>
        <begin position="202"/>
        <end position="212"/>
    </location>
</feature>
<comment type="caution">
    <text evidence="6">The sequence shown here is derived from an EMBL/GenBank/DDBJ whole genome shotgun (WGS) entry which is preliminary data.</text>
</comment>
<feature type="compositionally biased region" description="Basic residues" evidence="3">
    <location>
        <begin position="191"/>
        <end position="201"/>
    </location>
</feature>
<dbReference type="PANTHER" id="PTHR43248:SF25">
    <property type="entry name" value="AB HYDROLASE-1 DOMAIN-CONTAINING PROTEIN-RELATED"/>
    <property type="match status" value="1"/>
</dbReference>
<feature type="region of interest" description="Disordered" evidence="3">
    <location>
        <begin position="110"/>
        <end position="142"/>
    </location>
</feature>
<feature type="compositionally biased region" description="Basic and acidic residues" evidence="3">
    <location>
        <begin position="115"/>
        <end position="134"/>
    </location>
</feature>
<feature type="region of interest" description="Disordered" evidence="3">
    <location>
        <begin position="1"/>
        <end position="23"/>
    </location>
</feature>
<dbReference type="STRING" id="1163406.A0A0L0NAG7"/>
<dbReference type="GO" id="GO:0016787">
    <property type="term" value="F:hydrolase activity"/>
    <property type="evidence" value="ECO:0007669"/>
    <property type="project" value="UniProtKB-KW"/>
</dbReference>
<dbReference type="OrthoDB" id="425534at2759"/>
<feature type="non-terminal residue" evidence="6">
    <location>
        <position position="713"/>
    </location>
</feature>
<dbReference type="EMBL" id="LFRF01000010">
    <property type="protein sequence ID" value="KND91113.1"/>
    <property type="molecule type" value="Genomic_DNA"/>
</dbReference>
<gene>
    <name evidence="6" type="ORF">TOPH_04244</name>
</gene>
<sequence>METMEKEPLIDVPAPAPAPVPTEPPREGSSWLVKALWVVGFVSLANSVFYKPGWKLRWGGSPYRKFPEPNDPFRFIPCTDATLPPALDDVHPERSWAALFDPNPEHWSWGNATTHDSHRPSHEHPHNQPHEHGDHLHHHGRHHDPYAGRGIYLCGYLDVPLDYTNKSDPRIARLAVTKYQVSGLARLHDRHRHDRHRHDRGHCHGPEPAAGRRSERTIVIEPGGPGGSGTSMAWRASEEVTKRLSDGKYDVLGWDPRGVNASLPAVSCFPHDVNRDNRDNRALLADQYREVSRSPRAQLQFADAMYNAIFKACYQMHGDLARFVSTAFVARDLEEIRLALGEDELTGYLVGYGTGIGQTYANMFPHSVGRMILDGTEYVKDHRLVGGFGWTALDNATDAWKDGFLGECINAGPGHCALARPVGHGAVTLDSLQARMEALLRSLIPSPILGYTNASGPLPITYPALVQAIYGALYNAKSWPSLAEMLLELETGNAILTSIMLERSAWEYDRTRPPPPNERPSSDELGQLVICADSYDAPDQPEGLDWWESLWANMTQDSWIAGNSRFFSVFPCRHFVDYWPKPAEVYRGDLNITLRNPVLLIAETYDPATPLRNGRRLLKEMGKNAWLVAHHGYGHSSRDASDCTDTIARRFILEGTLPYEQETACFANEKPYLYGVKEGEVGSAAQARNPVEAWVEHLAELAVLNPKLLPKKG</sequence>